<accession>A1JR30</accession>
<dbReference type="GO" id="GO:0003677">
    <property type="term" value="F:DNA binding"/>
    <property type="evidence" value="ECO:0007669"/>
    <property type="project" value="UniProtKB-KW"/>
</dbReference>
<keyword evidence="3" id="KW-0804">Transcription</keyword>
<dbReference type="InterPro" id="IPR001471">
    <property type="entry name" value="AP2/ERF_dom"/>
</dbReference>
<dbReference type="KEGG" id="yen:YE2335"/>
<dbReference type="InterPro" id="IPR003615">
    <property type="entry name" value="HNH_nuc"/>
</dbReference>
<dbReference type="OrthoDB" id="388551at2"/>
<dbReference type="HOGENOM" id="CLU_095318_1_1_6"/>
<dbReference type="InterPro" id="IPR036955">
    <property type="entry name" value="AP2/ERF_dom_sf"/>
</dbReference>
<protein>
    <submittedName>
        <fullName evidence="5">Hypothetical phage protein</fullName>
    </submittedName>
</protein>
<gene>
    <name evidence="5" type="ordered locus">YE2335</name>
</gene>
<name>A1JR30_YERE8</name>
<dbReference type="eggNOG" id="ENOG50330U8">
    <property type="taxonomic scope" value="Bacteria"/>
</dbReference>
<dbReference type="Gene3D" id="3.90.75.20">
    <property type="match status" value="1"/>
</dbReference>
<keyword evidence="2" id="KW-0238">DNA-binding</keyword>
<evidence type="ECO:0000313" key="6">
    <source>
        <dbReference type="Proteomes" id="UP000000642"/>
    </source>
</evidence>
<evidence type="ECO:0000313" key="5">
    <source>
        <dbReference type="EMBL" id="CAL12389.1"/>
    </source>
</evidence>
<evidence type="ECO:0000259" key="4">
    <source>
        <dbReference type="PROSITE" id="PS51032"/>
    </source>
</evidence>
<dbReference type="Gene3D" id="3.30.730.10">
    <property type="entry name" value="AP2/ERF domain"/>
    <property type="match status" value="1"/>
</dbReference>
<dbReference type="Pfam" id="PF13392">
    <property type="entry name" value="HNH_3"/>
    <property type="match status" value="1"/>
</dbReference>
<feature type="domain" description="AP2/ERF" evidence="4">
    <location>
        <begin position="122"/>
        <end position="176"/>
    </location>
</feature>
<keyword evidence="1" id="KW-0805">Transcription regulation</keyword>
<dbReference type="EMBL" id="AM286415">
    <property type="protein sequence ID" value="CAL12389.1"/>
    <property type="molecule type" value="Genomic_DNA"/>
</dbReference>
<organism evidence="5 6">
    <name type="scientific">Yersinia enterocolitica serotype O:8 / biotype 1B (strain NCTC 13174 / 8081)</name>
    <dbReference type="NCBI Taxonomy" id="393305"/>
    <lineage>
        <taxon>Bacteria</taxon>
        <taxon>Pseudomonadati</taxon>
        <taxon>Pseudomonadota</taxon>
        <taxon>Gammaproteobacteria</taxon>
        <taxon>Enterobacterales</taxon>
        <taxon>Yersiniaceae</taxon>
        <taxon>Yersinia</taxon>
    </lineage>
</organism>
<sequence>MKKEKSLTYKEAVQYLSYNEDTGEFTWKWRSGNRSKLQSWNSRFAGKIAGTINPDGYISITVNYTTNQGHRVAWLMTHGHWPEGIIDHINGIRTDNRICNLREATHSQNMQNRKIQINNTSGFRGVSWDGKYKNWRSRIKVGGKSISIGVYQSPELASQAYEAAKLKYHDIPTIKS</sequence>
<dbReference type="PROSITE" id="PS51032">
    <property type="entry name" value="AP2_ERF"/>
    <property type="match status" value="1"/>
</dbReference>
<dbReference type="AlphaFoldDB" id="A1JR30"/>
<proteinExistence type="predicted"/>
<evidence type="ECO:0000256" key="3">
    <source>
        <dbReference type="ARBA" id="ARBA00023163"/>
    </source>
</evidence>
<dbReference type="SUPFAM" id="SSF54060">
    <property type="entry name" value="His-Me finger endonucleases"/>
    <property type="match status" value="1"/>
</dbReference>
<dbReference type="GO" id="GO:0003700">
    <property type="term" value="F:DNA-binding transcription factor activity"/>
    <property type="evidence" value="ECO:0007669"/>
    <property type="project" value="InterPro"/>
</dbReference>
<reference evidence="5 6" key="1">
    <citation type="journal article" date="2006" name="PLoS Genet.">
        <title>The complete genome sequence and comparative genome analysis of the high pathogenicity Yersinia enterocolitica strain 8081.</title>
        <authorList>
            <person name="Thomson N.R."/>
            <person name="Howard S."/>
            <person name="Wren B.W."/>
            <person name="Holden M.T.G."/>
            <person name="Crossman L."/>
            <person name="Challis G.L."/>
            <person name="Churcher C."/>
            <person name="Mungall K."/>
            <person name="Brooks K."/>
            <person name="Chillingworth T."/>
            <person name="Feltwell T."/>
            <person name="Abdellah Z."/>
            <person name="Hauser H."/>
            <person name="Jagels K."/>
            <person name="Maddison M."/>
            <person name="Moule S."/>
            <person name="Sanders M."/>
            <person name="Whitehead S."/>
            <person name="Quail M.A."/>
            <person name="Dougan G."/>
            <person name="Parkhill J."/>
            <person name="Prentice M.B."/>
        </authorList>
    </citation>
    <scope>NUCLEOTIDE SEQUENCE [LARGE SCALE GENOMIC DNA]</scope>
    <source>
        <strain evidence="6">NCTC 13174 / 8081</strain>
    </source>
</reference>
<dbReference type="InterPro" id="IPR016177">
    <property type="entry name" value="DNA-bd_dom_sf"/>
</dbReference>
<evidence type="ECO:0000256" key="1">
    <source>
        <dbReference type="ARBA" id="ARBA00023015"/>
    </source>
</evidence>
<dbReference type="InterPro" id="IPR044925">
    <property type="entry name" value="His-Me_finger_sf"/>
</dbReference>
<dbReference type="SUPFAM" id="SSF54171">
    <property type="entry name" value="DNA-binding domain"/>
    <property type="match status" value="1"/>
</dbReference>
<evidence type="ECO:0000256" key="2">
    <source>
        <dbReference type="ARBA" id="ARBA00023125"/>
    </source>
</evidence>
<dbReference type="Proteomes" id="UP000000642">
    <property type="component" value="Chromosome"/>
</dbReference>
<dbReference type="RefSeq" id="WP_011816485.1">
    <property type="nucleotide sequence ID" value="NC_008800.1"/>
</dbReference>